<dbReference type="RefSeq" id="XP_075087642.1">
    <property type="nucleotide sequence ID" value="XM_075231541.1"/>
</dbReference>
<accession>A0AC58SRP1</accession>
<organism evidence="1 2">
    <name type="scientific">Nicotiana tabacum</name>
    <name type="common">Common tobacco</name>
    <dbReference type="NCBI Taxonomy" id="4097"/>
    <lineage>
        <taxon>Eukaryota</taxon>
        <taxon>Viridiplantae</taxon>
        <taxon>Streptophyta</taxon>
        <taxon>Embryophyta</taxon>
        <taxon>Tracheophyta</taxon>
        <taxon>Spermatophyta</taxon>
        <taxon>Magnoliopsida</taxon>
        <taxon>eudicotyledons</taxon>
        <taxon>Gunneridae</taxon>
        <taxon>Pentapetalae</taxon>
        <taxon>asterids</taxon>
        <taxon>lamiids</taxon>
        <taxon>Solanales</taxon>
        <taxon>Solanaceae</taxon>
        <taxon>Nicotianoideae</taxon>
        <taxon>Nicotianeae</taxon>
        <taxon>Nicotiana</taxon>
    </lineage>
</organism>
<keyword evidence="1" id="KW-1185">Reference proteome</keyword>
<reference evidence="1" key="1">
    <citation type="journal article" date="2014" name="Nat. Commun.">
        <title>The tobacco genome sequence and its comparison with those of tomato and potato.</title>
        <authorList>
            <person name="Sierro N."/>
            <person name="Battey J.N."/>
            <person name="Ouadi S."/>
            <person name="Bakaher N."/>
            <person name="Bovet L."/>
            <person name="Willig A."/>
            <person name="Goepfert S."/>
            <person name="Peitsch M.C."/>
            <person name="Ivanov N.V."/>
        </authorList>
    </citation>
    <scope>NUCLEOTIDE SEQUENCE [LARGE SCALE GENOMIC DNA]</scope>
</reference>
<dbReference type="Proteomes" id="UP000790787">
    <property type="component" value="Chromosome 15"/>
</dbReference>
<evidence type="ECO:0000313" key="2">
    <source>
        <dbReference type="RefSeq" id="XP_075087642.1"/>
    </source>
</evidence>
<evidence type="ECO:0000313" key="1">
    <source>
        <dbReference type="Proteomes" id="UP000790787"/>
    </source>
</evidence>
<proteinExistence type="predicted"/>
<name>A0AC58SRP1_TOBAC</name>
<gene>
    <name evidence="2" type="primary">LOC142169648</name>
</gene>
<protein>
    <submittedName>
        <fullName evidence="2">Mitochondrial protein AtMg00860</fullName>
    </submittedName>
</protein>
<sequence>MAPAELKELKIQFQELLEKGFIRPSVSPSRAPILFVKKKDGTLRLCINYRKLNKNSEAHDKHLRIILRILEEKNLYAKHSKCKFWLSEVAFLGHLVSTEGVKVDPRMIQAIVEWKPPKSPNEIRSLLDLAGYYRRFVKGFSIIDSPLTKLLRKDVKFVLDEKCQERFENLISLLTKDPILTLPMEEKEYAIYSDASHHGLGCVLMKEGK</sequence>
<reference evidence="2" key="2">
    <citation type="submission" date="2025-08" db="UniProtKB">
        <authorList>
            <consortium name="RefSeq"/>
        </authorList>
    </citation>
    <scope>IDENTIFICATION</scope>
    <source>
        <tissue evidence="2">Leaf</tissue>
    </source>
</reference>